<comment type="caution">
    <text evidence="25">The sequence shown here is derived from an EMBL/GenBank/DDBJ whole genome shotgun (WGS) entry which is preliminary data.</text>
</comment>
<comment type="subcellular location">
    <subcellularLocation>
        <location evidence="1">Cell membrane</location>
        <topology evidence="1">Single-pass type I membrane protein</topology>
    </subcellularLocation>
</comment>
<feature type="transmembrane region" description="Helical" evidence="22">
    <location>
        <begin position="297"/>
        <end position="319"/>
    </location>
</feature>
<evidence type="ECO:0000256" key="21">
    <source>
        <dbReference type="PROSITE-ProRule" id="PRU10141"/>
    </source>
</evidence>
<keyword evidence="26" id="KW-1185">Reference proteome</keyword>
<dbReference type="Gene3D" id="3.30.200.20">
    <property type="entry name" value="Phosphorylase Kinase, domain 1"/>
    <property type="match status" value="1"/>
</dbReference>
<evidence type="ECO:0000256" key="16">
    <source>
        <dbReference type="ARBA" id="ARBA00023136"/>
    </source>
</evidence>
<evidence type="ECO:0000256" key="20">
    <source>
        <dbReference type="ARBA" id="ARBA00048679"/>
    </source>
</evidence>
<organism evidence="25 26">
    <name type="scientific">Ficus carica</name>
    <name type="common">Common fig</name>
    <dbReference type="NCBI Taxonomy" id="3494"/>
    <lineage>
        <taxon>Eukaryota</taxon>
        <taxon>Viridiplantae</taxon>
        <taxon>Streptophyta</taxon>
        <taxon>Embryophyta</taxon>
        <taxon>Tracheophyta</taxon>
        <taxon>Spermatophyta</taxon>
        <taxon>Magnoliopsida</taxon>
        <taxon>eudicotyledons</taxon>
        <taxon>Gunneridae</taxon>
        <taxon>Pentapetalae</taxon>
        <taxon>rosids</taxon>
        <taxon>fabids</taxon>
        <taxon>Rosales</taxon>
        <taxon>Moraceae</taxon>
        <taxon>Ficeae</taxon>
        <taxon>Ficus</taxon>
    </lineage>
</organism>
<dbReference type="AlphaFoldDB" id="A0AA87ZQ93"/>
<dbReference type="Gene3D" id="2.60.120.200">
    <property type="match status" value="1"/>
</dbReference>
<gene>
    <name evidence="25" type="ORF">TIFTF001_009630</name>
</gene>
<evidence type="ECO:0000313" key="26">
    <source>
        <dbReference type="Proteomes" id="UP001187192"/>
    </source>
</evidence>
<evidence type="ECO:0000256" key="1">
    <source>
        <dbReference type="ARBA" id="ARBA00004251"/>
    </source>
</evidence>
<dbReference type="InterPro" id="IPR013320">
    <property type="entry name" value="ConA-like_dom_sf"/>
</dbReference>
<dbReference type="SUPFAM" id="SSF49899">
    <property type="entry name" value="Concanavalin A-like lectins/glucanases"/>
    <property type="match status" value="1"/>
</dbReference>
<keyword evidence="6" id="KW-1003">Cell membrane</keyword>
<evidence type="ECO:0000256" key="10">
    <source>
        <dbReference type="ARBA" id="ARBA00022729"/>
    </source>
</evidence>
<evidence type="ECO:0000256" key="14">
    <source>
        <dbReference type="ARBA" id="ARBA00022840"/>
    </source>
</evidence>
<evidence type="ECO:0000256" key="12">
    <source>
        <dbReference type="ARBA" id="ARBA00022741"/>
    </source>
</evidence>
<dbReference type="CDD" id="cd14066">
    <property type="entry name" value="STKc_IRAK"/>
    <property type="match status" value="1"/>
</dbReference>
<keyword evidence="16 22" id="KW-0472">Membrane</keyword>
<evidence type="ECO:0000256" key="22">
    <source>
        <dbReference type="SAM" id="Phobius"/>
    </source>
</evidence>
<keyword evidence="11" id="KW-0430">Lectin</keyword>
<keyword evidence="7" id="KW-0723">Serine/threonine-protein kinase</keyword>
<dbReference type="Gramene" id="FCD_00015279-RA">
    <property type="protein sequence ID" value="FCD_00015279-RA:cds"/>
    <property type="gene ID" value="FCD_00015279"/>
</dbReference>
<dbReference type="Pfam" id="PF00139">
    <property type="entry name" value="Lectin_legB"/>
    <property type="match status" value="1"/>
</dbReference>
<keyword evidence="15 22" id="KW-1133">Transmembrane helix</keyword>
<keyword evidence="14 21" id="KW-0067">ATP-binding</keyword>
<comment type="similarity">
    <text evidence="2">Belongs to the leguminous lectin family.</text>
</comment>
<comment type="similarity">
    <text evidence="3">In the N-terminal section; belongs to the leguminous lectin family.</text>
</comment>
<evidence type="ECO:0000256" key="2">
    <source>
        <dbReference type="ARBA" id="ARBA00007606"/>
    </source>
</evidence>
<dbReference type="SMART" id="SM00220">
    <property type="entry name" value="S_TKc"/>
    <property type="match status" value="1"/>
</dbReference>
<comment type="similarity">
    <text evidence="4">In the C-terminal section; belongs to the protein kinase superfamily. Ser/Thr protein kinase family.</text>
</comment>
<evidence type="ECO:0000256" key="23">
    <source>
        <dbReference type="SAM" id="SignalP"/>
    </source>
</evidence>
<dbReference type="PROSITE" id="PS00108">
    <property type="entry name" value="PROTEIN_KINASE_ST"/>
    <property type="match status" value="1"/>
</dbReference>
<keyword evidence="9 22" id="KW-0812">Transmembrane</keyword>
<dbReference type="SUPFAM" id="SSF56112">
    <property type="entry name" value="Protein kinase-like (PK-like)"/>
    <property type="match status" value="1"/>
</dbReference>
<dbReference type="PANTHER" id="PTHR27007">
    <property type="match status" value="1"/>
</dbReference>
<dbReference type="InterPro" id="IPR000719">
    <property type="entry name" value="Prot_kinase_dom"/>
</dbReference>
<evidence type="ECO:0000256" key="6">
    <source>
        <dbReference type="ARBA" id="ARBA00022475"/>
    </source>
</evidence>
<dbReference type="InterPro" id="IPR011009">
    <property type="entry name" value="Kinase-like_dom_sf"/>
</dbReference>
<protein>
    <recommendedName>
        <fullName evidence="5">non-specific serine/threonine protein kinase</fullName>
        <ecNumber evidence="5">2.7.11.1</ecNumber>
    </recommendedName>
</protein>
<keyword evidence="18" id="KW-0325">Glycoprotein</keyword>
<keyword evidence="17" id="KW-0675">Receptor</keyword>
<dbReference type="GO" id="GO:0030246">
    <property type="term" value="F:carbohydrate binding"/>
    <property type="evidence" value="ECO:0007669"/>
    <property type="project" value="UniProtKB-KW"/>
</dbReference>
<comment type="catalytic activity">
    <reaction evidence="20">
        <text>L-seryl-[protein] + ATP = O-phospho-L-seryl-[protein] + ADP + H(+)</text>
        <dbReference type="Rhea" id="RHEA:17989"/>
        <dbReference type="Rhea" id="RHEA-COMP:9863"/>
        <dbReference type="Rhea" id="RHEA-COMP:11604"/>
        <dbReference type="ChEBI" id="CHEBI:15378"/>
        <dbReference type="ChEBI" id="CHEBI:29999"/>
        <dbReference type="ChEBI" id="CHEBI:30616"/>
        <dbReference type="ChEBI" id="CHEBI:83421"/>
        <dbReference type="ChEBI" id="CHEBI:456216"/>
        <dbReference type="EC" id="2.7.11.1"/>
    </reaction>
</comment>
<dbReference type="Proteomes" id="UP001187192">
    <property type="component" value="Unassembled WGS sequence"/>
</dbReference>
<dbReference type="InterPro" id="IPR001220">
    <property type="entry name" value="Legume_lectin_dom"/>
</dbReference>
<keyword evidence="12 21" id="KW-0547">Nucleotide-binding</keyword>
<evidence type="ECO:0000256" key="9">
    <source>
        <dbReference type="ARBA" id="ARBA00022692"/>
    </source>
</evidence>
<dbReference type="Gene3D" id="1.10.510.10">
    <property type="entry name" value="Transferase(Phosphotransferase) domain 1"/>
    <property type="match status" value="1"/>
</dbReference>
<dbReference type="InterPro" id="IPR019825">
    <property type="entry name" value="Lectin_legB_Mn/Ca_BS"/>
</dbReference>
<evidence type="ECO:0000256" key="8">
    <source>
        <dbReference type="ARBA" id="ARBA00022679"/>
    </source>
</evidence>
<evidence type="ECO:0000256" key="15">
    <source>
        <dbReference type="ARBA" id="ARBA00022989"/>
    </source>
</evidence>
<evidence type="ECO:0000259" key="24">
    <source>
        <dbReference type="PROSITE" id="PS50011"/>
    </source>
</evidence>
<dbReference type="CDD" id="cd06899">
    <property type="entry name" value="lectin_legume_LecRK_Arcelin_ConA"/>
    <property type="match status" value="1"/>
</dbReference>
<feature type="binding site" evidence="21">
    <location>
        <position position="381"/>
    </location>
    <ligand>
        <name>ATP</name>
        <dbReference type="ChEBI" id="CHEBI:30616"/>
    </ligand>
</feature>
<keyword evidence="8" id="KW-0808">Transferase</keyword>
<dbReference type="InterPro" id="IPR017441">
    <property type="entry name" value="Protein_kinase_ATP_BS"/>
</dbReference>
<comment type="catalytic activity">
    <reaction evidence="19">
        <text>L-threonyl-[protein] + ATP = O-phospho-L-threonyl-[protein] + ADP + H(+)</text>
        <dbReference type="Rhea" id="RHEA:46608"/>
        <dbReference type="Rhea" id="RHEA-COMP:11060"/>
        <dbReference type="Rhea" id="RHEA-COMP:11605"/>
        <dbReference type="ChEBI" id="CHEBI:15378"/>
        <dbReference type="ChEBI" id="CHEBI:30013"/>
        <dbReference type="ChEBI" id="CHEBI:30616"/>
        <dbReference type="ChEBI" id="CHEBI:61977"/>
        <dbReference type="ChEBI" id="CHEBI:456216"/>
        <dbReference type="EC" id="2.7.11.1"/>
    </reaction>
</comment>
<dbReference type="FunFam" id="2.60.120.200:FF:000096">
    <property type="entry name" value="L-type lectin-domain containing receptor kinase V.9"/>
    <property type="match status" value="1"/>
</dbReference>
<evidence type="ECO:0000256" key="5">
    <source>
        <dbReference type="ARBA" id="ARBA00012513"/>
    </source>
</evidence>
<evidence type="ECO:0000256" key="19">
    <source>
        <dbReference type="ARBA" id="ARBA00047899"/>
    </source>
</evidence>
<evidence type="ECO:0000256" key="17">
    <source>
        <dbReference type="ARBA" id="ARBA00023170"/>
    </source>
</evidence>
<dbReference type="PROSITE" id="PS50011">
    <property type="entry name" value="PROTEIN_KINASE_DOM"/>
    <property type="match status" value="1"/>
</dbReference>
<keyword evidence="13" id="KW-0418">Kinase</keyword>
<proteinExistence type="inferred from homology"/>
<keyword evidence="10 23" id="KW-0732">Signal</keyword>
<name>A0AA87ZQ93_FICCA</name>
<evidence type="ECO:0000256" key="18">
    <source>
        <dbReference type="ARBA" id="ARBA00023180"/>
    </source>
</evidence>
<evidence type="ECO:0000256" key="11">
    <source>
        <dbReference type="ARBA" id="ARBA00022734"/>
    </source>
</evidence>
<dbReference type="EMBL" id="BTGU01000011">
    <property type="protein sequence ID" value="GMN40398.1"/>
    <property type="molecule type" value="Genomic_DNA"/>
</dbReference>
<dbReference type="FunFam" id="1.10.510.10:FF:000108">
    <property type="entry name" value="L-type lectin-domain containing receptor kinase S.4"/>
    <property type="match status" value="1"/>
</dbReference>
<evidence type="ECO:0000256" key="4">
    <source>
        <dbReference type="ARBA" id="ARBA00010217"/>
    </source>
</evidence>
<feature type="domain" description="Protein kinase" evidence="24">
    <location>
        <begin position="351"/>
        <end position="627"/>
    </location>
</feature>
<dbReference type="PROSITE" id="PS00307">
    <property type="entry name" value="LECTIN_LEGUME_BETA"/>
    <property type="match status" value="1"/>
</dbReference>
<evidence type="ECO:0000256" key="7">
    <source>
        <dbReference type="ARBA" id="ARBA00022527"/>
    </source>
</evidence>
<accession>A0AA87ZQ93</accession>
<feature type="chain" id="PRO_5041710136" description="non-specific serine/threonine protein kinase" evidence="23">
    <location>
        <begin position="19"/>
        <end position="674"/>
    </location>
</feature>
<dbReference type="EC" id="2.7.11.1" evidence="5"/>
<sequence length="674" mass="74894">MALVRTFTFLLFLSHVSSQSQSQSQNLRFTFEGFNGRESNLTSNGATIIKPSGVLRLTNLSQNIIGQSFYNKKFQMFTENSNSSFSTHFVFAIVTPTSGRGGYGLAFTISPNTSFPEAESEHYLGLFNKNNDGKGENQILAVEFDTVNGHNENADSNGNHVGININGMTSNTSKPAGYYKEGSKDNEEDLDLESGDPIQAWIDYDGKMKRITVTISPFWVKKRPSKPLLTYNVDLANVLHHDFFVGFSSSTGKKSSNHYVLGWSFAINGEAPPLNLSNLPSLPKQEKSSSFQLSTKVLIASLAAVIAALVVVLVVITLYKRIMPFERLEDWELDCPHRFRYKDLYLATKGFKDTEVIGVGGFGAVYRGVLPSSGCEVAVKKITRSCQEGMKEFAAEIESLGRLRHKNLVHLQGWCKKKNNLLIVYDYIPFGSLDSLIFHPKNDFVLGWPQRFNILKGVASGLLYLHEEWEQVVIHRDVKSNNVLIDAEMNPRLGDFGLARLQGHGEMSHTTGVVGTIGYIAPELARFGKASTSTDVFAYGALLLEVATGRRPIGAGHFVLVDWVMECYRLNQLLNVVDPNLGSGFVVEEMELVLKLGLLCSHYKPEARPSMRQVIRYLNGEEETPAIDHWGLFDSDRVNHINSRFMDGISSDKINSYRSSSLGALSYTSLDAGR</sequence>
<dbReference type="PROSITE" id="PS00107">
    <property type="entry name" value="PROTEIN_KINASE_ATP"/>
    <property type="match status" value="1"/>
</dbReference>
<dbReference type="GO" id="GO:0005524">
    <property type="term" value="F:ATP binding"/>
    <property type="evidence" value="ECO:0007669"/>
    <property type="project" value="UniProtKB-UniRule"/>
</dbReference>
<dbReference type="InterPro" id="IPR008271">
    <property type="entry name" value="Ser/Thr_kinase_AS"/>
</dbReference>
<evidence type="ECO:0000256" key="3">
    <source>
        <dbReference type="ARBA" id="ARBA00008536"/>
    </source>
</evidence>
<feature type="signal peptide" evidence="23">
    <location>
        <begin position="1"/>
        <end position="18"/>
    </location>
</feature>
<evidence type="ECO:0000256" key="13">
    <source>
        <dbReference type="ARBA" id="ARBA00022777"/>
    </source>
</evidence>
<dbReference type="Pfam" id="PF00069">
    <property type="entry name" value="Pkinase"/>
    <property type="match status" value="1"/>
</dbReference>
<dbReference type="GO" id="GO:0004674">
    <property type="term" value="F:protein serine/threonine kinase activity"/>
    <property type="evidence" value="ECO:0007669"/>
    <property type="project" value="UniProtKB-KW"/>
</dbReference>
<dbReference type="FunFam" id="3.30.200.20:FF:000178">
    <property type="entry name" value="serine/threonine-protein kinase PBS1-like"/>
    <property type="match status" value="1"/>
</dbReference>
<dbReference type="InterPro" id="IPR050528">
    <property type="entry name" value="L-type_Lectin-RKs"/>
</dbReference>
<reference evidence="25" key="1">
    <citation type="submission" date="2023-07" db="EMBL/GenBank/DDBJ databases">
        <title>draft genome sequence of fig (Ficus carica).</title>
        <authorList>
            <person name="Takahashi T."/>
            <person name="Nishimura K."/>
        </authorList>
    </citation>
    <scope>NUCLEOTIDE SEQUENCE</scope>
</reference>
<dbReference type="GO" id="GO:0005886">
    <property type="term" value="C:plasma membrane"/>
    <property type="evidence" value="ECO:0007669"/>
    <property type="project" value="UniProtKB-SubCell"/>
</dbReference>
<evidence type="ECO:0000313" key="25">
    <source>
        <dbReference type="EMBL" id="GMN40398.1"/>
    </source>
</evidence>